<keyword evidence="1" id="KW-0472">Membrane</keyword>
<name>A0A1F6P9P0_9BACT</name>
<keyword evidence="1" id="KW-0812">Transmembrane</keyword>
<accession>A0A1F6P9P0</accession>
<gene>
    <name evidence="2" type="ORF">A2563_04135</name>
</gene>
<keyword evidence="1" id="KW-1133">Transmembrane helix</keyword>
<evidence type="ECO:0000313" key="3">
    <source>
        <dbReference type="Proteomes" id="UP000176634"/>
    </source>
</evidence>
<feature type="transmembrane region" description="Helical" evidence="1">
    <location>
        <begin position="7"/>
        <end position="28"/>
    </location>
</feature>
<evidence type="ECO:0000313" key="2">
    <source>
        <dbReference type="EMBL" id="OGH92828.1"/>
    </source>
</evidence>
<proteinExistence type="predicted"/>
<dbReference type="EMBL" id="MFRA01000005">
    <property type="protein sequence ID" value="OGH92828.1"/>
    <property type="molecule type" value="Genomic_DNA"/>
</dbReference>
<sequence length="122" mass="13607">MKKFLQIFFTTLGVIFFLLILGGVYFYVADPYGIKPIIKSFYQQPEPTTKQTSSPTDKNPLLSPTQEQALEKIGIDPAALPTNITPAMTTCFYEKLGTKRANEIKNGFQPTAADYFTARACL</sequence>
<organism evidence="2 3">
    <name type="scientific">Candidatus Magasanikbacteria bacterium RIFOXYD1_FULL_40_23</name>
    <dbReference type="NCBI Taxonomy" id="1798705"/>
    <lineage>
        <taxon>Bacteria</taxon>
        <taxon>Candidatus Magasanikiibacteriota</taxon>
    </lineage>
</organism>
<dbReference type="STRING" id="1798705.A2563_04135"/>
<dbReference type="Proteomes" id="UP000176634">
    <property type="component" value="Unassembled WGS sequence"/>
</dbReference>
<evidence type="ECO:0000256" key="1">
    <source>
        <dbReference type="SAM" id="Phobius"/>
    </source>
</evidence>
<reference evidence="2 3" key="1">
    <citation type="journal article" date="2016" name="Nat. Commun.">
        <title>Thousands of microbial genomes shed light on interconnected biogeochemical processes in an aquifer system.</title>
        <authorList>
            <person name="Anantharaman K."/>
            <person name="Brown C.T."/>
            <person name="Hug L.A."/>
            <person name="Sharon I."/>
            <person name="Castelle C.J."/>
            <person name="Probst A.J."/>
            <person name="Thomas B.C."/>
            <person name="Singh A."/>
            <person name="Wilkins M.J."/>
            <person name="Karaoz U."/>
            <person name="Brodie E.L."/>
            <person name="Williams K.H."/>
            <person name="Hubbard S.S."/>
            <person name="Banfield J.F."/>
        </authorList>
    </citation>
    <scope>NUCLEOTIDE SEQUENCE [LARGE SCALE GENOMIC DNA]</scope>
</reference>
<comment type="caution">
    <text evidence="2">The sequence shown here is derived from an EMBL/GenBank/DDBJ whole genome shotgun (WGS) entry which is preliminary data.</text>
</comment>
<protein>
    <submittedName>
        <fullName evidence="2">Uncharacterized protein</fullName>
    </submittedName>
</protein>
<dbReference type="AlphaFoldDB" id="A0A1F6P9P0"/>